<dbReference type="Gene3D" id="1.20.58.300">
    <property type="entry name" value="FlgN-like"/>
    <property type="match status" value="1"/>
</dbReference>
<name>A0A330LU27_9GAMM</name>
<evidence type="ECO:0000256" key="1">
    <source>
        <dbReference type="ARBA" id="ARBA00002397"/>
    </source>
</evidence>
<dbReference type="RefSeq" id="WP_112717809.1">
    <property type="nucleotide sequence ID" value="NZ_LS483250.1"/>
</dbReference>
<reference evidence="5" key="1">
    <citation type="submission" date="2018-05" db="EMBL/GenBank/DDBJ databases">
        <authorList>
            <person name="Cea G.-C."/>
            <person name="William W."/>
        </authorList>
    </citation>
    <scope>NUCLEOTIDE SEQUENCE [LARGE SCALE GENOMIC DNA]</scope>
    <source>
        <strain evidence="5">DB21MT 5</strain>
    </source>
</reference>
<dbReference type="InterPro" id="IPR007809">
    <property type="entry name" value="FlgN-like"/>
</dbReference>
<protein>
    <submittedName>
        <fullName evidence="4">Putative flagellar chaperone protein FlgN</fullName>
    </submittedName>
</protein>
<sequence length="142" mass="16007">MTITTLPELLGLQVSYIEQLLTLLTAERSALESRDVTALEKLSQKKQQQITQIAELDVKISQHADAAALLTTYLAQKQQIETELSQCQELNDVNGKLIELNLRNTKRLTDIIIRSRSRNNITYDKLGRTRGSFATLGMSFKS</sequence>
<accession>A0A330LU27</accession>
<dbReference type="Proteomes" id="UP000250163">
    <property type="component" value="Chromosome MORIYA"/>
</dbReference>
<dbReference type="GO" id="GO:0044780">
    <property type="term" value="P:bacterial-type flagellum assembly"/>
    <property type="evidence" value="ECO:0007669"/>
    <property type="project" value="InterPro"/>
</dbReference>
<dbReference type="InterPro" id="IPR036679">
    <property type="entry name" value="FlgN-like_sf"/>
</dbReference>
<evidence type="ECO:0000313" key="5">
    <source>
        <dbReference type="Proteomes" id="UP000250163"/>
    </source>
</evidence>
<dbReference type="Pfam" id="PF05130">
    <property type="entry name" value="FlgN"/>
    <property type="match status" value="1"/>
</dbReference>
<gene>
    <name evidence="4" type="ORF">MORIYA_4015</name>
</gene>
<dbReference type="EMBL" id="LS483250">
    <property type="protein sequence ID" value="SQD80467.1"/>
    <property type="molecule type" value="Genomic_DNA"/>
</dbReference>
<organism evidence="4 5">
    <name type="scientific">Moritella yayanosii</name>
    <dbReference type="NCBI Taxonomy" id="69539"/>
    <lineage>
        <taxon>Bacteria</taxon>
        <taxon>Pseudomonadati</taxon>
        <taxon>Pseudomonadota</taxon>
        <taxon>Gammaproteobacteria</taxon>
        <taxon>Alteromonadales</taxon>
        <taxon>Moritellaceae</taxon>
        <taxon>Moritella</taxon>
    </lineage>
</organism>
<proteinExistence type="inferred from homology"/>
<keyword evidence="4" id="KW-0966">Cell projection</keyword>
<keyword evidence="4" id="KW-0282">Flagellum</keyword>
<evidence type="ECO:0000256" key="3">
    <source>
        <dbReference type="ARBA" id="ARBA00022795"/>
    </source>
</evidence>
<evidence type="ECO:0000256" key="2">
    <source>
        <dbReference type="ARBA" id="ARBA00007703"/>
    </source>
</evidence>
<comment type="similarity">
    <text evidence="2">Belongs to the FlgN family.</text>
</comment>
<dbReference type="OrthoDB" id="5900563at2"/>
<dbReference type="AlphaFoldDB" id="A0A330LU27"/>
<dbReference type="SUPFAM" id="SSF140566">
    <property type="entry name" value="FlgN-like"/>
    <property type="match status" value="1"/>
</dbReference>
<dbReference type="KEGG" id="mya:MORIYA_4015"/>
<keyword evidence="5" id="KW-1185">Reference proteome</keyword>
<keyword evidence="4" id="KW-0969">Cilium</keyword>
<comment type="function">
    <text evidence="1">Required for the efficient initiation of filament assembly.</text>
</comment>
<evidence type="ECO:0000313" key="4">
    <source>
        <dbReference type="EMBL" id="SQD80467.1"/>
    </source>
</evidence>
<keyword evidence="3" id="KW-1005">Bacterial flagellum biogenesis</keyword>